<reference evidence="2 3" key="1">
    <citation type="journal article" date="2016" name="G3 (Bethesda)">
        <title>First Draft Assembly and Annotation of the Genome of a California Endemic Oak Quercus lobata Nee (Fagaceae).</title>
        <authorList>
            <person name="Sork V.L."/>
            <person name="Fitz-Gibbon S.T."/>
            <person name="Puiu D."/>
            <person name="Crepeau M."/>
            <person name="Gugger P.F."/>
            <person name="Sherman R."/>
            <person name="Stevens K."/>
            <person name="Langley C.H."/>
            <person name="Pellegrini M."/>
            <person name="Salzberg S.L."/>
        </authorList>
    </citation>
    <scope>NUCLEOTIDE SEQUENCE [LARGE SCALE GENOMIC DNA]</scope>
    <source>
        <strain evidence="2 3">cv. SW786</strain>
    </source>
</reference>
<dbReference type="Pfam" id="PF06219">
    <property type="entry name" value="DUF1005"/>
    <property type="match status" value="1"/>
</dbReference>
<proteinExistence type="predicted"/>
<organism evidence="2 3">
    <name type="scientific">Quercus lobata</name>
    <name type="common">Valley oak</name>
    <dbReference type="NCBI Taxonomy" id="97700"/>
    <lineage>
        <taxon>Eukaryota</taxon>
        <taxon>Viridiplantae</taxon>
        <taxon>Streptophyta</taxon>
        <taxon>Embryophyta</taxon>
        <taxon>Tracheophyta</taxon>
        <taxon>Spermatophyta</taxon>
        <taxon>Magnoliopsida</taxon>
        <taxon>eudicotyledons</taxon>
        <taxon>Gunneridae</taxon>
        <taxon>Pentapetalae</taxon>
        <taxon>rosids</taxon>
        <taxon>fabids</taxon>
        <taxon>Fagales</taxon>
        <taxon>Fagaceae</taxon>
        <taxon>Quercus</taxon>
    </lineage>
</organism>
<sequence>MNPNQFVRILVGNLGVKFPIASKPSFSGVHPSTSPCFCKISLKNFPTQFTTVPLITQENQIHSHDNSLAACFTLDKTHIDKFLKKQKNPILLIEIYTGRRGTTCGLNSGKLLGTVPVEIDLGAVETRASNILQGWVGIGNNNKKGSSAQLYLSVKAEPDPRFVFEFGGEPECSPQVYQVHGSVRQPVFSCKFSFRNMADQISLPSEQSNSTSCKHRKGWQISVHDLSGSVVAMASMVTRFVPSPGSPGRVSQSSPGVWLIFRHGDVACDPWGRLEAWRERRGPDAIGYRFHLFSGPDTTSEIAAGTLSSKSGGKFCVDKTSSVTAMDTPRGSWDFGSGSWNGSRPASRSESGSGFELGSAALHQLYRGFVMSSTVRKAGKSGKPTVEVGVKHVTCTEDAAAFVALAAAMDLSMDACGSFSKKLRKELRQQ</sequence>
<dbReference type="OMA" id="EIYGDNM"/>
<dbReference type="EMBL" id="LRBV02000011">
    <property type="status" value="NOT_ANNOTATED_CDS"/>
    <property type="molecule type" value="Genomic_DNA"/>
</dbReference>
<dbReference type="InterPro" id="IPR010410">
    <property type="entry name" value="DUF1005"/>
</dbReference>
<reference evidence="2" key="2">
    <citation type="submission" date="2021-01" db="UniProtKB">
        <authorList>
            <consortium name="EnsemblPlants"/>
        </authorList>
    </citation>
    <scope>IDENTIFICATION</scope>
</reference>
<accession>A0A7N2MXQ9</accession>
<feature type="region of interest" description="Disordered" evidence="1">
    <location>
        <begin position="334"/>
        <end position="353"/>
    </location>
</feature>
<dbReference type="PANTHER" id="PTHR31317">
    <property type="entry name" value="OS08G0163500 PROTEIN"/>
    <property type="match status" value="1"/>
</dbReference>
<evidence type="ECO:0000313" key="2">
    <source>
        <dbReference type="EnsemblPlants" id="QL11p028613:mrna"/>
    </source>
</evidence>
<dbReference type="RefSeq" id="XP_030943912.1">
    <property type="nucleotide sequence ID" value="XM_031088052.1"/>
</dbReference>
<protein>
    <submittedName>
        <fullName evidence="2">Uncharacterized protein</fullName>
    </submittedName>
</protein>
<dbReference type="AlphaFoldDB" id="A0A7N2MXQ9"/>
<dbReference type="GeneID" id="115968618"/>
<evidence type="ECO:0000313" key="3">
    <source>
        <dbReference type="Proteomes" id="UP000594261"/>
    </source>
</evidence>
<gene>
    <name evidence="2" type="primary">LOC115968618</name>
</gene>
<dbReference type="InParanoid" id="A0A7N2MXQ9"/>
<keyword evidence="3" id="KW-1185">Reference proteome</keyword>
<dbReference type="KEGG" id="qlo:115968618"/>
<name>A0A7N2MXQ9_QUELO</name>
<dbReference type="Proteomes" id="UP000594261">
    <property type="component" value="Chromosome 11"/>
</dbReference>
<dbReference type="PANTHER" id="PTHR31317:SF17">
    <property type="entry name" value="F2J10.8 PROTEIN"/>
    <property type="match status" value="1"/>
</dbReference>
<dbReference type="Gramene" id="QL11p028613:mrna">
    <property type="protein sequence ID" value="QL11p028613:mrna"/>
    <property type="gene ID" value="QL11p028613"/>
</dbReference>
<dbReference type="OrthoDB" id="748166at2759"/>
<feature type="compositionally biased region" description="Polar residues" evidence="1">
    <location>
        <begin position="338"/>
        <end position="352"/>
    </location>
</feature>
<evidence type="ECO:0000256" key="1">
    <source>
        <dbReference type="SAM" id="MobiDB-lite"/>
    </source>
</evidence>
<dbReference type="EnsemblPlants" id="QL11p028613:mrna">
    <property type="protein sequence ID" value="QL11p028613:mrna"/>
    <property type="gene ID" value="QL11p028613"/>
</dbReference>